<dbReference type="OrthoDB" id="269227at2759"/>
<keyword evidence="5 9" id="KW-0274">FAD</keyword>
<dbReference type="InterPro" id="IPR036188">
    <property type="entry name" value="FAD/NAD-bd_sf"/>
</dbReference>
<comment type="cofactor">
    <cofactor evidence="1 9">
        <name>FAD</name>
        <dbReference type="ChEBI" id="CHEBI:57692"/>
    </cofactor>
</comment>
<keyword evidence="13" id="KW-1185">Reference proteome</keyword>
<organism evidence="12 13">
    <name type="scientific">Tricholomella constricta</name>
    <dbReference type="NCBI Taxonomy" id="117010"/>
    <lineage>
        <taxon>Eukaryota</taxon>
        <taxon>Fungi</taxon>
        <taxon>Dikarya</taxon>
        <taxon>Basidiomycota</taxon>
        <taxon>Agaricomycotina</taxon>
        <taxon>Agaricomycetes</taxon>
        <taxon>Agaricomycetidae</taxon>
        <taxon>Agaricales</taxon>
        <taxon>Tricholomatineae</taxon>
        <taxon>Lyophyllaceae</taxon>
        <taxon>Tricholomella</taxon>
    </lineage>
</organism>
<dbReference type="InterPro" id="IPR012132">
    <property type="entry name" value="GMC_OxRdtase"/>
</dbReference>
<dbReference type="PIRSF" id="PIRSF000137">
    <property type="entry name" value="Alcohol_oxidase"/>
    <property type="match status" value="1"/>
</dbReference>
<evidence type="ECO:0000256" key="9">
    <source>
        <dbReference type="PIRSR" id="PIRSR000137-2"/>
    </source>
</evidence>
<sequence>MVFPRPLTLLTPFVLATAASSAALDAATFASTPFDFIVAGGGTAGVAVAVRLSEIANATVGIIEAGTFNADDPRIMIPQGTNTAGLGSNGMYSWNFRTTPQAKLNGRSLFMARGKVLGGSSAINLLGLALAGAVEYDQIGQLGNPGWSYQNTLKYFKKATNMSVAPADLQRESHATFSPKFHGTSGPIKTSFSSWFSQAIPPFYNAMVKLGFVPVQDGGNGLDSGTVWNPPLNIDQETKTRSYSAVAYYLPNAGRPNLHLLTNAQVIKINLSNKPDASGKYTATGVTYISNGVTHTASVRKDVIVSAGSVQSPQLLELSGIGNKTILEAAGVKSLIDLPGVGENYQDHLITTTSIKIPNTIETWDIFGNPVPNATAFSQYETNRTGPYASSINVVAFGSATKLTGDKKLLSQWLQSIDKQFNASNPSPGRRAVYEIERKRLMWNDKSATLELYCAPALSYPQFFEPNTSYVQIASIQTHPFSRGSIHLNSSNPLAPPLIDLNAWAFDIDKQIHIQGAKYARMVTKTAPFSKIVESYVYPGLDIDTDQEWESFISNTIDTPFHPTGTNAMLPKAYGGVVDPKLKVYGTNNIRVVDVSILPFNLATHLAGTAYAIAEQAADIIKVAHGYRVSS</sequence>
<dbReference type="GO" id="GO:0050660">
    <property type="term" value="F:flavin adenine dinucleotide binding"/>
    <property type="evidence" value="ECO:0007669"/>
    <property type="project" value="InterPro"/>
</dbReference>
<dbReference type="Pfam" id="PF05199">
    <property type="entry name" value="GMC_oxred_C"/>
    <property type="match status" value="1"/>
</dbReference>
<feature type="domain" description="Glucose-methanol-choline oxidoreductase N-terminal" evidence="11">
    <location>
        <begin position="308"/>
        <end position="322"/>
    </location>
</feature>
<feature type="signal peptide" evidence="10">
    <location>
        <begin position="1"/>
        <end position="18"/>
    </location>
</feature>
<reference evidence="12 13" key="1">
    <citation type="journal article" date="2020" name="ISME J.">
        <title>Uncovering the hidden diversity of litter-decomposition mechanisms in mushroom-forming fungi.</title>
        <authorList>
            <person name="Floudas D."/>
            <person name="Bentzer J."/>
            <person name="Ahren D."/>
            <person name="Johansson T."/>
            <person name="Persson P."/>
            <person name="Tunlid A."/>
        </authorList>
    </citation>
    <scope>NUCLEOTIDE SEQUENCE [LARGE SCALE GENOMIC DNA]</scope>
    <source>
        <strain evidence="12 13">CBS 661.87</strain>
    </source>
</reference>
<feature type="active site" description="Proton acceptor" evidence="8">
    <location>
        <position position="605"/>
    </location>
</feature>
<evidence type="ECO:0000313" key="13">
    <source>
        <dbReference type="Proteomes" id="UP000565441"/>
    </source>
</evidence>
<dbReference type="SUPFAM" id="SSF51905">
    <property type="entry name" value="FAD/NAD(P)-binding domain"/>
    <property type="match status" value="1"/>
</dbReference>
<evidence type="ECO:0000256" key="1">
    <source>
        <dbReference type="ARBA" id="ARBA00001974"/>
    </source>
</evidence>
<dbReference type="Pfam" id="PF00732">
    <property type="entry name" value="GMC_oxred_N"/>
    <property type="match status" value="1"/>
</dbReference>
<evidence type="ECO:0000256" key="5">
    <source>
        <dbReference type="ARBA" id="ARBA00022827"/>
    </source>
</evidence>
<dbReference type="AlphaFoldDB" id="A0A8H5HES9"/>
<dbReference type="PANTHER" id="PTHR11552">
    <property type="entry name" value="GLUCOSE-METHANOL-CHOLINE GMC OXIDOREDUCTASE"/>
    <property type="match status" value="1"/>
</dbReference>
<feature type="chain" id="PRO_5034897758" description="Glucose-methanol-choline oxidoreductase N-terminal domain-containing protein" evidence="10">
    <location>
        <begin position="19"/>
        <end position="631"/>
    </location>
</feature>
<proteinExistence type="inferred from homology"/>
<comment type="similarity">
    <text evidence="2">Belongs to the GMC oxidoreductase family.</text>
</comment>
<dbReference type="GO" id="GO:0016614">
    <property type="term" value="F:oxidoreductase activity, acting on CH-OH group of donors"/>
    <property type="evidence" value="ECO:0007669"/>
    <property type="project" value="InterPro"/>
</dbReference>
<dbReference type="EMBL" id="JAACJP010000009">
    <property type="protein sequence ID" value="KAF5382002.1"/>
    <property type="molecule type" value="Genomic_DNA"/>
</dbReference>
<evidence type="ECO:0000256" key="2">
    <source>
        <dbReference type="ARBA" id="ARBA00010790"/>
    </source>
</evidence>
<keyword evidence="3" id="KW-0285">Flavoprotein</keyword>
<dbReference type="PANTHER" id="PTHR11552:SF201">
    <property type="entry name" value="GLUCOSE-METHANOL-CHOLINE OXIDOREDUCTASE N-TERMINAL DOMAIN-CONTAINING PROTEIN"/>
    <property type="match status" value="1"/>
</dbReference>
<feature type="binding site" evidence="9">
    <location>
        <position position="116"/>
    </location>
    <ligand>
        <name>FAD</name>
        <dbReference type="ChEBI" id="CHEBI:57692"/>
    </ligand>
</feature>
<dbReference type="InterPro" id="IPR007867">
    <property type="entry name" value="GMC_OxRtase_C"/>
</dbReference>
<evidence type="ECO:0000256" key="3">
    <source>
        <dbReference type="ARBA" id="ARBA00022630"/>
    </source>
</evidence>
<dbReference type="InterPro" id="IPR000172">
    <property type="entry name" value="GMC_OxRdtase_N"/>
</dbReference>
<evidence type="ECO:0000256" key="10">
    <source>
        <dbReference type="SAM" id="SignalP"/>
    </source>
</evidence>
<accession>A0A8H5HES9</accession>
<protein>
    <recommendedName>
        <fullName evidence="11">Glucose-methanol-choline oxidoreductase N-terminal domain-containing protein</fullName>
    </recommendedName>
</protein>
<name>A0A8H5HES9_9AGAR</name>
<evidence type="ECO:0000256" key="8">
    <source>
        <dbReference type="PIRSR" id="PIRSR000137-1"/>
    </source>
</evidence>
<evidence type="ECO:0000256" key="7">
    <source>
        <dbReference type="ARBA" id="ARBA00023180"/>
    </source>
</evidence>
<keyword evidence="7" id="KW-0325">Glycoprotein</keyword>
<dbReference type="PROSITE" id="PS00624">
    <property type="entry name" value="GMC_OXRED_2"/>
    <property type="match status" value="1"/>
</dbReference>
<feature type="active site" description="Proton donor" evidence="8">
    <location>
        <position position="562"/>
    </location>
</feature>
<gene>
    <name evidence="12" type="ORF">D9615_004345</name>
</gene>
<comment type="caution">
    <text evidence="12">The sequence shown here is derived from an EMBL/GenBank/DDBJ whole genome shotgun (WGS) entry which is preliminary data.</text>
</comment>
<dbReference type="Gene3D" id="3.30.560.10">
    <property type="entry name" value="Glucose Oxidase, domain 3"/>
    <property type="match status" value="1"/>
</dbReference>
<evidence type="ECO:0000313" key="12">
    <source>
        <dbReference type="EMBL" id="KAF5382002.1"/>
    </source>
</evidence>
<dbReference type="Gene3D" id="3.50.50.60">
    <property type="entry name" value="FAD/NAD(P)-binding domain"/>
    <property type="match status" value="1"/>
</dbReference>
<dbReference type="SUPFAM" id="SSF54373">
    <property type="entry name" value="FAD-linked reductases, C-terminal domain"/>
    <property type="match status" value="1"/>
</dbReference>
<evidence type="ECO:0000259" key="11">
    <source>
        <dbReference type="PROSITE" id="PS00624"/>
    </source>
</evidence>
<keyword evidence="4 10" id="KW-0732">Signal</keyword>
<keyword evidence="6" id="KW-0560">Oxidoreductase</keyword>
<evidence type="ECO:0000256" key="4">
    <source>
        <dbReference type="ARBA" id="ARBA00022729"/>
    </source>
</evidence>
<evidence type="ECO:0000256" key="6">
    <source>
        <dbReference type="ARBA" id="ARBA00023002"/>
    </source>
</evidence>
<dbReference type="Proteomes" id="UP000565441">
    <property type="component" value="Unassembled WGS sequence"/>
</dbReference>
<feature type="binding site" evidence="9">
    <location>
        <position position="266"/>
    </location>
    <ligand>
        <name>FAD</name>
        <dbReference type="ChEBI" id="CHEBI:57692"/>
    </ligand>
</feature>